<name>A0ACC2WXF7_9TREE</name>
<evidence type="ECO:0000313" key="2">
    <source>
        <dbReference type="Proteomes" id="UP001230649"/>
    </source>
</evidence>
<organism evidence="1 2">
    <name type="scientific">Naganishia adeliensis</name>
    <dbReference type="NCBI Taxonomy" id="92952"/>
    <lineage>
        <taxon>Eukaryota</taxon>
        <taxon>Fungi</taxon>
        <taxon>Dikarya</taxon>
        <taxon>Basidiomycota</taxon>
        <taxon>Agaricomycotina</taxon>
        <taxon>Tremellomycetes</taxon>
        <taxon>Filobasidiales</taxon>
        <taxon>Filobasidiaceae</taxon>
        <taxon>Naganishia</taxon>
    </lineage>
</organism>
<proteinExistence type="predicted"/>
<keyword evidence="2" id="KW-1185">Reference proteome</keyword>
<comment type="caution">
    <text evidence="1">The sequence shown here is derived from an EMBL/GenBank/DDBJ whole genome shotgun (WGS) entry which is preliminary data.</text>
</comment>
<evidence type="ECO:0000313" key="1">
    <source>
        <dbReference type="EMBL" id="KAJ9116106.1"/>
    </source>
</evidence>
<dbReference type="EMBL" id="JASBWS010000004">
    <property type="protein sequence ID" value="KAJ9116106.1"/>
    <property type="molecule type" value="Genomic_DNA"/>
</dbReference>
<dbReference type="Proteomes" id="UP001230649">
    <property type="component" value="Unassembled WGS sequence"/>
</dbReference>
<gene>
    <name evidence="1" type="ORF">QFC20_000782</name>
</gene>
<protein>
    <submittedName>
        <fullName evidence="1">Uncharacterized protein</fullName>
    </submittedName>
</protein>
<accession>A0ACC2WXF7</accession>
<reference evidence="1" key="1">
    <citation type="submission" date="2023-04" db="EMBL/GenBank/DDBJ databases">
        <title>Draft Genome sequencing of Naganishia species isolated from polar environments using Oxford Nanopore Technology.</title>
        <authorList>
            <person name="Leo P."/>
            <person name="Venkateswaran K."/>
        </authorList>
    </citation>
    <scope>NUCLEOTIDE SEQUENCE</scope>
    <source>
        <strain evidence="1">MNA-CCFEE 5262</strain>
    </source>
</reference>
<sequence>MQQDHHSPYRSLVLHDEIRVFRGADRRPEDVLDTTKNLFESVKIPLAYAINQWPIRYTAVSTDGKLLACAGRHGLTHYSFASGRWKLFAEIAEETSFSVRGGMVWFHHVLIAAVHVNGLHEIHLYSRDLDLEFRNVLHIEPVDHAILSMSLDDDNLLVYTSDNMLYHFLVQATPETVEIQLCHSIPLVEFIPTPGHVKSITWALPPTVDRE</sequence>